<dbReference type="SUPFAM" id="SSF56112">
    <property type="entry name" value="Protein kinase-like (PK-like)"/>
    <property type="match status" value="1"/>
</dbReference>
<evidence type="ECO:0000259" key="11">
    <source>
        <dbReference type="PROSITE" id="PS50011"/>
    </source>
</evidence>
<keyword evidence="2" id="KW-1003">Cell membrane</keyword>
<dbReference type="FunFam" id="1.10.510.10:FF:000468">
    <property type="entry name" value="PTI1-like tyrosine-protein kinase 3"/>
    <property type="match status" value="1"/>
</dbReference>
<evidence type="ECO:0000256" key="4">
    <source>
        <dbReference type="ARBA" id="ARBA00022729"/>
    </source>
</evidence>
<comment type="caution">
    <text evidence="12">The sequence shown here is derived from an EMBL/GenBank/DDBJ whole genome shotgun (WGS) entry which is preliminary data.</text>
</comment>
<dbReference type="EMBL" id="CAUOFW020001074">
    <property type="protein sequence ID" value="CAK9140767.1"/>
    <property type="molecule type" value="Genomic_DNA"/>
</dbReference>
<feature type="domain" description="Protein kinase" evidence="11">
    <location>
        <begin position="316"/>
        <end position="609"/>
    </location>
</feature>
<dbReference type="InterPro" id="IPR000719">
    <property type="entry name" value="Prot_kinase_dom"/>
</dbReference>
<proteinExistence type="predicted"/>
<evidence type="ECO:0000256" key="5">
    <source>
        <dbReference type="ARBA" id="ARBA00022741"/>
    </source>
</evidence>
<keyword evidence="4" id="KW-0732">Signal</keyword>
<protein>
    <recommendedName>
        <fullName evidence="11">Protein kinase domain-containing protein</fullName>
    </recommendedName>
</protein>
<dbReference type="InterPro" id="IPR001245">
    <property type="entry name" value="Ser-Thr/Tyr_kinase_cat_dom"/>
</dbReference>
<dbReference type="GO" id="GO:0005524">
    <property type="term" value="F:ATP binding"/>
    <property type="evidence" value="ECO:0007669"/>
    <property type="project" value="UniProtKB-KW"/>
</dbReference>
<evidence type="ECO:0000256" key="1">
    <source>
        <dbReference type="ARBA" id="ARBA00004162"/>
    </source>
</evidence>
<evidence type="ECO:0000313" key="13">
    <source>
        <dbReference type="Proteomes" id="UP001642360"/>
    </source>
</evidence>
<dbReference type="Pfam" id="PF23446">
    <property type="entry name" value="LysM1_NFP_LYK"/>
    <property type="match status" value="1"/>
</dbReference>
<gene>
    <name evidence="12" type="ORF">ILEXP_LOCUS8280</name>
</gene>
<keyword evidence="9" id="KW-1015">Disulfide bond</keyword>
<dbReference type="InterPro" id="IPR056561">
    <property type="entry name" value="NFP_LYK_LysM1"/>
</dbReference>
<evidence type="ECO:0000256" key="3">
    <source>
        <dbReference type="ARBA" id="ARBA00022692"/>
    </source>
</evidence>
<name>A0ABC8R7P2_9AQUA</name>
<dbReference type="InterPro" id="IPR056562">
    <property type="entry name" value="LysM2_CERK1_LYK3_4_5"/>
</dbReference>
<dbReference type="PANTHER" id="PTHR45927:SF9">
    <property type="entry name" value="FAMILY PROTEIN _ PEPTIDOGLYCAN-BINDING LYSM DOMAIN-CONTAINING PROTEIN, PUTATIVE-RELATED"/>
    <property type="match status" value="1"/>
</dbReference>
<feature type="transmembrane region" description="Helical" evidence="10">
    <location>
        <begin position="260"/>
        <end position="285"/>
    </location>
</feature>
<dbReference type="AlphaFoldDB" id="A0ABC8R7P2"/>
<keyword evidence="3 10" id="KW-0812">Transmembrane</keyword>
<keyword evidence="6" id="KW-0067">ATP-binding</keyword>
<dbReference type="GO" id="GO:0005886">
    <property type="term" value="C:plasma membrane"/>
    <property type="evidence" value="ECO:0007669"/>
    <property type="project" value="UniProtKB-SubCell"/>
</dbReference>
<evidence type="ECO:0000313" key="12">
    <source>
        <dbReference type="EMBL" id="CAK9140767.1"/>
    </source>
</evidence>
<keyword evidence="13" id="KW-1185">Reference proteome</keyword>
<accession>A0ABC8R7P2</accession>
<evidence type="ECO:0000256" key="8">
    <source>
        <dbReference type="ARBA" id="ARBA00023136"/>
    </source>
</evidence>
<reference evidence="12 13" key="1">
    <citation type="submission" date="2024-02" db="EMBL/GenBank/DDBJ databases">
        <authorList>
            <person name="Vignale AGUSTIN F."/>
            <person name="Sosa J E."/>
            <person name="Modenutti C."/>
        </authorList>
    </citation>
    <scope>NUCLEOTIDE SEQUENCE [LARGE SCALE GENOMIC DNA]</scope>
</reference>
<dbReference type="Gene3D" id="3.30.200.20">
    <property type="entry name" value="Phosphorylase Kinase, domain 1"/>
    <property type="match status" value="1"/>
</dbReference>
<dbReference type="Pfam" id="PF23473">
    <property type="entry name" value="LysM3_LYK4_5"/>
    <property type="match status" value="1"/>
</dbReference>
<evidence type="ECO:0000256" key="10">
    <source>
        <dbReference type="SAM" id="Phobius"/>
    </source>
</evidence>
<dbReference type="PANTHER" id="PTHR45927">
    <property type="entry name" value="LYSM-DOMAIN RECEPTOR-LIKE KINASE-RELATED"/>
    <property type="match status" value="1"/>
</dbReference>
<dbReference type="InterPro" id="IPR056563">
    <property type="entry name" value="LysM3_LYK4_5"/>
</dbReference>
<organism evidence="12 13">
    <name type="scientific">Ilex paraguariensis</name>
    <name type="common">yerba mate</name>
    <dbReference type="NCBI Taxonomy" id="185542"/>
    <lineage>
        <taxon>Eukaryota</taxon>
        <taxon>Viridiplantae</taxon>
        <taxon>Streptophyta</taxon>
        <taxon>Embryophyta</taxon>
        <taxon>Tracheophyta</taxon>
        <taxon>Spermatophyta</taxon>
        <taxon>Magnoliopsida</taxon>
        <taxon>eudicotyledons</taxon>
        <taxon>Gunneridae</taxon>
        <taxon>Pentapetalae</taxon>
        <taxon>asterids</taxon>
        <taxon>campanulids</taxon>
        <taxon>Aquifoliales</taxon>
        <taxon>Aquifoliaceae</taxon>
        <taxon>Ilex</taxon>
    </lineage>
</organism>
<evidence type="ECO:0000256" key="6">
    <source>
        <dbReference type="ARBA" id="ARBA00022840"/>
    </source>
</evidence>
<evidence type="ECO:0000256" key="2">
    <source>
        <dbReference type="ARBA" id="ARBA00022475"/>
    </source>
</evidence>
<evidence type="ECO:0000256" key="9">
    <source>
        <dbReference type="ARBA" id="ARBA00023157"/>
    </source>
</evidence>
<dbReference type="InterPro" id="IPR011009">
    <property type="entry name" value="Kinase-like_dom_sf"/>
</dbReference>
<dbReference type="Pfam" id="PF23472">
    <property type="entry name" value="LysM2_CERK1_LYK3_4_5"/>
    <property type="match status" value="1"/>
</dbReference>
<comment type="subcellular location">
    <subcellularLocation>
        <location evidence="1">Cell membrane</location>
        <topology evidence="1">Single-pass membrane protein</topology>
    </subcellularLocation>
</comment>
<dbReference type="PROSITE" id="PS50011">
    <property type="entry name" value="PROTEIN_KINASE_DOM"/>
    <property type="match status" value="1"/>
</dbReference>
<dbReference type="Proteomes" id="UP001642360">
    <property type="component" value="Unassembled WGS sequence"/>
</dbReference>
<sequence length="609" mass="68186">MARQHRDKYLLCTQLPSSAFATKQSTAPQVPGSNYLCNSKKLSCDTFIVYRAQEGYQNLSSISSLFDTDESLLRHYNPMAKNDSLTLQLGREIIVPVTCSCLKGFSQALYLYNVSQPDSLHTIACELFEGLVKAKSLIVHNPDFEENSPYNDLIQVPVRCACPETSETEKGIKFLVTYPLREQDHTGRIARKFEVPERMIWDANRLDPYTTIIPQTTILIPTMGVPVLNLDVSTLPGTPPPRSRPAIEIMPVTNSKNRNFSVYLGGVVVAGIVVMAITCGVLIITRKRRQRRNFKPLFIINSPLENFPPDFIDGMYKLKHSLISFSLEEMRIATENFRQACEIGTAVYRGKICGSYMAIEQMNSKEEAHHVIGILTKVNHLNIVKLEGCCYENTPYLVFEFAENGSLRDCLSNSKLSRQFTWTKRLQIAFDVAEGLHYIHHCTKPIYVHRNINSKLVLITKDWRAKISGFKSAKPLICNEEKVETNWNEAGIVGTNGYLAPEYLTYGQASTKVDVYAFGVVLLELLSAKEAIAEGIFVKNSLGFLADCGLEDSSECLEKFKGFMDPVLEGDYPFGDAVCLAVLAKGCVVEDPLHRPTMNDVLKALSSIL</sequence>
<evidence type="ECO:0000256" key="7">
    <source>
        <dbReference type="ARBA" id="ARBA00022989"/>
    </source>
</evidence>
<keyword evidence="8 10" id="KW-0472">Membrane</keyword>
<dbReference type="InterPro" id="IPR052611">
    <property type="entry name" value="Plant_RLK_LysM"/>
</dbReference>
<keyword evidence="7 10" id="KW-1133">Transmembrane helix</keyword>
<dbReference type="Gene3D" id="1.10.510.10">
    <property type="entry name" value="Transferase(Phosphotransferase) domain 1"/>
    <property type="match status" value="1"/>
</dbReference>
<dbReference type="Pfam" id="PF07714">
    <property type="entry name" value="PK_Tyr_Ser-Thr"/>
    <property type="match status" value="1"/>
</dbReference>
<dbReference type="GO" id="GO:0051707">
    <property type="term" value="P:response to other organism"/>
    <property type="evidence" value="ECO:0007669"/>
    <property type="project" value="UniProtKB-ARBA"/>
</dbReference>
<keyword evidence="5" id="KW-0547">Nucleotide-binding</keyword>